<feature type="transmembrane region" description="Helical" evidence="15">
    <location>
        <begin position="203"/>
        <end position="229"/>
    </location>
</feature>
<protein>
    <recommendedName>
        <fullName evidence="16">CFEM domain-containing protein</fullName>
    </recommendedName>
</protein>
<evidence type="ECO:0000256" key="13">
    <source>
        <dbReference type="ARBA" id="ARBA00038359"/>
    </source>
</evidence>
<evidence type="ECO:0000256" key="12">
    <source>
        <dbReference type="ARBA" id="ARBA00023288"/>
    </source>
</evidence>
<dbReference type="PANTHER" id="PTHR33048">
    <property type="entry name" value="PTH11-LIKE INTEGRAL MEMBRANE PROTEIN (AFU_ORTHOLOGUE AFUA_5G11245)"/>
    <property type="match status" value="1"/>
</dbReference>
<feature type="transmembrane region" description="Helical" evidence="15">
    <location>
        <begin position="122"/>
        <end position="142"/>
    </location>
</feature>
<evidence type="ECO:0000256" key="14">
    <source>
        <dbReference type="PROSITE-ProRule" id="PRU01356"/>
    </source>
</evidence>
<keyword evidence="7 15" id="KW-0812">Transmembrane</keyword>
<keyword evidence="6" id="KW-0325">Glycoprotein</keyword>
<feature type="transmembrane region" description="Helical" evidence="15">
    <location>
        <begin position="241"/>
        <end position="263"/>
    </location>
</feature>
<evidence type="ECO:0000256" key="2">
    <source>
        <dbReference type="ARBA" id="ARBA00004589"/>
    </source>
</evidence>
<name>A0A7H8QJ81_TALRU</name>
<evidence type="ECO:0000259" key="16">
    <source>
        <dbReference type="PROSITE" id="PS52012"/>
    </source>
</evidence>
<dbReference type="GO" id="GO:0098552">
    <property type="term" value="C:side of membrane"/>
    <property type="evidence" value="ECO:0007669"/>
    <property type="project" value="UniProtKB-KW"/>
</dbReference>
<dbReference type="AlphaFoldDB" id="A0A7H8QJ81"/>
<dbReference type="InterPro" id="IPR049326">
    <property type="entry name" value="Rhodopsin_dom_fungi"/>
</dbReference>
<evidence type="ECO:0000256" key="15">
    <source>
        <dbReference type="SAM" id="Phobius"/>
    </source>
</evidence>
<dbReference type="Pfam" id="PF05730">
    <property type="entry name" value="CFEM"/>
    <property type="match status" value="1"/>
</dbReference>
<evidence type="ECO:0000313" key="18">
    <source>
        <dbReference type="Proteomes" id="UP000509510"/>
    </source>
</evidence>
<evidence type="ECO:0000256" key="10">
    <source>
        <dbReference type="ARBA" id="ARBA00023136"/>
    </source>
</evidence>
<keyword evidence="6" id="KW-0336">GPI-anchor</keyword>
<evidence type="ECO:0000256" key="9">
    <source>
        <dbReference type="ARBA" id="ARBA00022989"/>
    </source>
</evidence>
<dbReference type="OrthoDB" id="5401779at2759"/>
<keyword evidence="11" id="KW-1015">Disulfide bond</keyword>
<dbReference type="Pfam" id="PF20684">
    <property type="entry name" value="Fung_rhodopsin"/>
    <property type="match status" value="1"/>
</dbReference>
<comment type="similarity">
    <text evidence="13">Belongs to the SAT4 family.</text>
</comment>
<feature type="transmembrane region" description="Helical" evidence="15">
    <location>
        <begin position="275"/>
        <end position="295"/>
    </location>
</feature>
<dbReference type="GeneID" id="55988295"/>
<comment type="caution">
    <text evidence="14">Lacks conserved residue(s) required for the propagation of feature annotation.</text>
</comment>
<keyword evidence="5" id="KW-0964">Secreted</keyword>
<dbReference type="Proteomes" id="UP000509510">
    <property type="component" value="Chromosome I"/>
</dbReference>
<evidence type="ECO:0000256" key="6">
    <source>
        <dbReference type="ARBA" id="ARBA00022622"/>
    </source>
</evidence>
<evidence type="ECO:0000256" key="7">
    <source>
        <dbReference type="ARBA" id="ARBA00022692"/>
    </source>
</evidence>
<dbReference type="InterPro" id="IPR052337">
    <property type="entry name" value="SAT4-like"/>
</dbReference>
<reference evidence="18" key="1">
    <citation type="submission" date="2020-06" db="EMBL/GenBank/DDBJ databases">
        <title>A chromosome-scale genome assembly of Talaromyces rugulosus W13939.</title>
        <authorList>
            <person name="Wang B."/>
            <person name="Guo L."/>
            <person name="Ye K."/>
            <person name="Wang L."/>
        </authorList>
    </citation>
    <scope>NUCLEOTIDE SEQUENCE [LARGE SCALE GENOMIC DNA]</scope>
    <source>
        <strain evidence="18">W13939</strain>
    </source>
</reference>
<feature type="transmembrane region" description="Helical" evidence="15">
    <location>
        <begin position="90"/>
        <end position="110"/>
    </location>
</feature>
<dbReference type="PANTHER" id="PTHR33048:SF47">
    <property type="entry name" value="INTEGRAL MEMBRANE PROTEIN-RELATED"/>
    <property type="match status" value="1"/>
</dbReference>
<evidence type="ECO:0000313" key="17">
    <source>
        <dbReference type="EMBL" id="QKX53702.1"/>
    </source>
</evidence>
<evidence type="ECO:0000256" key="1">
    <source>
        <dbReference type="ARBA" id="ARBA00004141"/>
    </source>
</evidence>
<keyword evidence="8" id="KW-0732">Signal</keyword>
<proteinExistence type="inferred from homology"/>
<evidence type="ECO:0000256" key="8">
    <source>
        <dbReference type="ARBA" id="ARBA00022729"/>
    </source>
</evidence>
<dbReference type="InterPro" id="IPR008427">
    <property type="entry name" value="Extracellular_membr_CFEM_dom"/>
</dbReference>
<dbReference type="GO" id="GO:0005576">
    <property type="term" value="C:extracellular region"/>
    <property type="evidence" value="ECO:0007669"/>
    <property type="project" value="UniProtKB-SubCell"/>
</dbReference>
<dbReference type="RefSeq" id="XP_035339881.1">
    <property type="nucleotide sequence ID" value="XM_035483988.1"/>
</dbReference>
<evidence type="ECO:0000256" key="3">
    <source>
        <dbReference type="ARBA" id="ARBA00004613"/>
    </source>
</evidence>
<evidence type="ECO:0000256" key="11">
    <source>
        <dbReference type="ARBA" id="ARBA00023157"/>
    </source>
</evidence>
<evidence type="ECO:0000256" key="5">
    <source>
        <dbReference type="ARBA" id="ARBA00022525"/>
    </source>
</evidence>
<keyword evidence="9 15" id="KW-1133">Transmembrane helix</keyword>
<comment type="similarity">
    <text evidence="4">Belongs to the RBT5 family.</text>
</comment>
<gene>
    <name evidence="17" type="ORF">TRUGW13939_00782</name>
</gene>
<organism evidence="17 18">
    <name type="scientific">Talaromyces rugulosus</name>
    <name type="common">Penicillium rugulosum</name>
    <dbReference type="NCBI Taxonomy" id="121627"/>
    <lineage>
        <taxon>Eukaryota</taxon>
        <taxon>Fungi</taxon>
        <taxon>Dikarya</taxon>
        <taxon>Ascomycota</taxon>
        <taxon>Pezizomycotina</taxon>
        <taxon>Eurotiomycetes</taxon>
        <taxon>Eurotiomycetidae</taxon>
        <taxon>Eurotiales</taxon>
        <taxon>Trichocomaceae</taxon>
        <taxon>Talaromyces</taxon>
        <taxon>Talaromyces sect. Islandici</taxon>
    </lineage>
</organism>
<evidence type="ECO:0000256" key="4">
    <source>
        <dbReference type="ARBA" id="ARBA00010031"/>
    </source>
</evidence>
<sequence length="311" mass="34563">MVVAQLNITTQATSALPPCAVNCTASTLTPAGCALDSPAECFCTNETMRAQLSGCLQTGCNRNDQFVTTTVLQTLICKGVTLPSRAKKTIQVITVMSTIAFLAIILRLCSRVIISTIWWDDWAIIFCGICMVPMTAFPLYSITQGLGKHLWDIPPQNIDFILELYYVAQIFYALVQTFAKISILFLLLRIFPDKRFRLVTKIFIGWMICQTLAFFFSVTLQCIPIQAVWNITTKGECINSNALLVAGAALSIFEDLVIIVLPIHELKRLNLSLKTRLEVILMFALGSFACIASIIRLKYLASYEIQPLDLA</sequence>
<keyword evidence="18" id="KW-1185">Reference proteome</keyword>
<dbReference type="KEGG" id="trg:TRUGW13939_00782"/>
<keyword evidence="10 15" id="KW-0472">Membrane</keyword>
<dbReference type="PROSITE" id="PS52012">
    <property type="entry name" value="CFEM"/>
    <property type="match status" value="1"/>
</dbReference>
<comment type="subcellular location">
    <subcellularLocation>
        <location evidence="2">Membrane</location>
        <topology evidence="2">Lipid-anchor</topology>
        <topology evidence="2">GPI-anchor</topology>
    </subcellularLocation>
    <subcellularLocation>
        <location evidence="1">Membrane</location>
        <topology evidence="1">Multi-pass membrane protein</topology>
    </subcellularLocation>
    <subcellularLocation>
        <location evidence="3">Secreted</location>
    </subcellularLocation>
</comment>
<keyword evidence="12" id="KW-0449">Lipoprotein</keyword>
<feature type="domain" description="CFEM" evidence="16">
    <location>
        <begin position="1"/>
        <end position="103"/>
    </location>
</feature>
<feature type="transmembrane region" description="Helical" evidence="15">
    <location>
        <begin position="170"/>
        <end position="191"/>
    </location>
</feature>
<accession>A0A7H8QJ81</accession>
<dbReference type="EMBL" id="CP055898">
    <property type="protein sequence ID" value="QKX53702.1"/>
    <property type="molecule type" value="Genomic_DNA"/>
</dbReference>